<name>E9H4Q3_DAPPU</name>
<dbReference type="Pfam" id="PF12796">
    <property type="entry name" value="Ank_2"/>
    <property type="match status" value="1"/>
</dbReference>
<dbReference type="PROSITE" id="PS50088">
    <property type="entry name" value="ANK_REPEAT"/>
    <property type="match status" value="3"/>
</dbReference>
<feature type="repeat" description="ANK" evidence="3">
    <location>
        <begin position="116"/>
        <end position="152"/>
    </location>
</feature>
<feature type="repeat" description="ANK" evidence="3">
    <location>
        <begin position="153"/>
        <end position="189"/>
    </location>
</feature>
<dbReference type="InterPro" id="IPR036770">
    <property type="entry name" value="Ankyrin_rpt-contain_sf"/>
</dbReference>
<dbReference type="PANTHER" id="PTHR24173">
    <property type="entry name" value="ANKYRIN REPEAT CONTAINING"/>
    <property type="match status" value="1"/>
</dbReference>
<evidence type="ECO:0000313" key="4">
    <source>
        <dbReference type="EMBL" id="EFX73187.1"/>
    </source>
</evidence>
<feature type="repeat" description="ANK" evidence="3">
    <location>
        <begin position="79"/>
        <end position="115"/>
    </location>
</feature>
<dbReference type="AlphaFoldDB" id="E9H4Q3"/>
<dbReference type="Pfam" id="PF00023">
    <property type="entry name" value="Ank"/>
    <property type="match status" value="1"/>
</dbReference>
<evidence type="ECO:0000313" key="5">
    <source>
        <dbReference type="Proteomes" id="UP000000305"/>
    </source>
</evidence>
<keyword evidence="5" id="KW-1185">Reference proteome</keyword>
<keyword evidence="1" id="KW-0677">Repeat</keyword>
<dbReference type="InterPro" id="IPR002110">
    <property type="entry name" value="Ankyrin_rpt"/>
</dbReference>
<dbReference type="EMBL" id="GL732592">
    <property type="protein sequence ID" value="EFX73187.1"/>
    <property type="molecule type" value="Genomic_DNA"/>
</dbReference>
<organism evidence="4 5">
    <name type="scientific">Daphnia pulex</name>
    <name type="common">Water flea</name>
    <dbReference type="NCBI Taxonomy" id="6669"/>
    <lineage>
        <taxon>Eukaryota</taxon>
        <taxon>Metazoa</taxon>
        <taxon>Ecdysozoa</taxon>
        <taxon>Arthropoda</taxon>
        <taxon>Crustacea</taxon>
        <taxon>Branchiopoda</taxon>
        <taxon>Diplostraca</taxon>
        <taxon>Cladocera</taxon>
        <taxon>Anomopoda</taxon>
        <taxon>Daphniidae</taxon>
        <taxon>Daphnia</taxon>
    </lineage>
</organism>
<dbReference type="SUPFAM" id="SSF48403">
    <property type="entry name" value="Ankyrin repeat"/>
    <property type="match status" value="1"/>
</dbReference>
<evidence type="ECO:0000256" key="2">
    <source>
        <dbReference type="ARBA" id="ARBA00023043"/>
    </source>
</evidence>
<proteinExistence type="predicted"/>
<dbReference type="InParanoid" id="E9H4Q3"/>
<sequence>MIWLPEMLKNEAADRISSSNIVERLKSEKDKLSEKEKELFELCKIRYPATSTIFPPVNQNEKLKTLIQHGVDVNKKDNYGTNALHYLCCNNSSERLIDTMKLLIQLGIDVNEKNNYGYNALHLVCQFNSSEGLIDAINLLIQLGINVNEKNNQGNNALHLLCRYNSGERLIDAINLLIQIGINVNEKSNYGNNALNLLCRYNSCEELIDAIKLLIQLGSDVNGIDVRSLLRENETRNFYEIIKLFDEASLT</sequence>
<dbReference type="SMART" id="SM00248">
    <property type="entry name" value="ANK"/>
    <property type="match status" value="4"/>
</dbReference>
<evidence type="ECO:0000256" key="3">
    <source>
        <dbReference type="PROSITE-ProRule" id="PRU00023"/>
    </source>
</evidence>
<dbReference type="PhylomeDB" id="E9H4Q3"/>
<reference evidence="4 5" key="1">
    <citation type="journal article" date="2011" name="Science">
        <title>The ecoresponsive genome of Daphnia pulex.</title>
        <authorList>
            <person name="Colbourne J.K."/>
            <person name="Pfrender M.E."/>
            <person name="Gilbert D."/>
            <person name="Thomas W.K."/>
            <person name="Tucker A."/>
            <person name="Oakley T.H."/>
            <person name="Tokishita S."/>
            <person name="Aerts A."/>
            <person name="Arnold G.J."/>
            <person name="Basu M.K."/>
            <person name="Bauer D.J."/>
            <person name="Caceres C.E."/>
            <person name="Carmel L."/>
            <person name="Casola C."/>
            <person name="Choi J.H."/>
            <person name="Detter J.C."/>
            <person name="Dong Q."/>
            <person name="Dusheyko S."/>
            <person name="Eads B.D."/>
            <person name="Frohlich T."/>
            <person name="Geiler-Samerotte K.A."/>
            <person name="Gerlach D."/>
            <person name="Hatcher P."/>
            <person name="Jogdeo S."/>
            <person name="Krijgsveld J."/>
            <person name="Kriventseva E.V."/>
            <person name="Kultz D."/>
            <person name="Laforsch C."/>
            <person name="Lindquist E."/>
            <person name="Lopez J."/>
            <person name="Manak J.R."/>
            <person name="Muller J."/>
            <person name="Pangilinan J."/>
            <person name="Patwardhan R.P."/>
            <person name="Pitluck S."/>
            <person name="Pritham E.J."/>
            <person name="Rechtsteiner A."/>
            <person name="Rho M."/>
            <person name="Rogozin I.B."/>
            <person name="Sakarya O."/>
            <person name="Salamov A."/>
            <person name="Schaack S."/>
            <person name="Shapiro H."/>
            <person name="Shiga Y."/>
            <person name="Skalitzky C."/>
            <person name="Smith Z."/>
            <person name="Souvorov A."/>
            <person name="Sung W."/>
            <person name="Tang Z."/>
            <person name="Tsuchiya D."/>
            <person name="Tu H."/>
            <person name="Vos H."/>
            <person name="Wang M."/>
            <person name="Wolf Y.I."/>
            <person name="Yamagata H."/>
            <person name="Yamada T."/>
            <person name="Ye Y."/>
            <person name="Shaw J.R."/>
            <person name="Andrews J."/>
            <person name="Crease T.J."/>
            <person name="Tang H."/>
            <person name="Lucas S.M."/>
            <person name="Robertson H.M."/>
            <person name="Bork P."/>
            <person name="Koonin E.V."/>
            <person name="Zdobnov E.M."/>
            <person name="Grigoriev I.V."/>
            <person name="Lynch M."/>
            <person name="Boore J.L."/>
        </authorList>
    </citation>
    <scope>NUCLEOTIDE SEQUENCE [LARGE SCALE GENOMIC DNA]</scope>
</reference>
<keyword evidence="2 3" id="KW-0040">ANK repeat</keyword>
<dbReference type="HOGENOM" id="CLU_1108050_0_0_1"/>
<dbReference type="Proteomes" id="UP000000305">
    <property type="component" value="Unassembled WGS sequence"/>
</dbReference>
<dbReference type="STRING" id="6669.E9H4Q3"/>
<dbReference type="OrthoDB" id="6370843at2759"/>
<dbReference type="KEGG" id="dpx:DAPPUDRAFT_307957"/>
<evidence type="ECO:0000256" key="1">
    <source>
        <dbReference type="ARBA" id="ARBA00022737"/>
    </source>
</evidence>
<dbReference type="eggNOG" id="KOG0504">
    <property type="taxonomic scope" value="Eukaryota"/>
</dbReference>
<accession>E9H4Q3</accession>
<gene>
    <name evidence="4" type="ORF">DAPPUDRAFT_307957</name>
</gene>
<dbReference type="Gene3D" id="1.25.40.20">
    <property type="entry name" value="Ankyrin repeat-containing domain"/>
    <property type="match status" value="2"/>
</dbReference>
<protein>
    <submittedName>
        <fullName evidence="4">Uncharacterized protein</fullName>
    </submittedName>
</protein>
<dbReference type="PANTHER" id="PTHR24173:SF74">
    <property type="entry name" value="ANKYRIN REPEAT DOMAIN-CONTAINING PROTEIN 16"/>
    <property type="match status" value="1"/>
</dbReference>